<evidence type="ECO:0000256" key="1">
    <source>
        <dbReference type="SAM" id="MobiDB-lite"/>
    </source>
</evidence>
<organism evidence="3 4">
    <name type="scientific">Volvox reticuliferus</name>
    <dbReference type="NCBI Taxonomy" id="1737510"/>
    <lineage>
        <taxon>Eukaryota</taxon>
        <taxon>Viridiplantae</taxon>
        <taxon>Chlorophyta</taxon>
        <taxon>core chlorophytes</taxon>
        <taxon>Chlorophyceae</taxon>
        <taxon>CS clade</taxon>
        <taxon>Chlamydomonadales</taxon>
        <taxon>Volvocaceae</taxon>
        <taxon>Volvox</taxon>
    </lineage>
</organism>
<dbReference type="Proteomes" id="UP000747110">
    <property type="component" value="Unassembled WGS sequence"/>
</dbReference>
<dbReference type="EMBL" id="BNCQ01000049">
    <property type="protein sequence ID" value="GIM13431.1"/>
    <property type="molecule type" value="Genomic_DNA"/>
</dbReference>
<accession>A0A8J4LXE7</accession>
<evidence type="ECO:0000313" key="2">
    <source>
        <dbReference type="EMBL" id="GIL89826.1"/>
    </source>
</evidence>
<dbReference type="Gene3D" id="3.30.40.10">
    <property type="entry name" value="Zinc/RING finger domain, C3HC4 (zinc finger)"/>
    <property type="match status" value="1"/>
</dbReference>
<evidence type="ECO:0000313" key="4">
    <source>
        <dbReference type="Proteomes" id="UP000722791"/>
    </source>
</evidence>
<feature type="compositionally biased region" description="Low complexity" evidence="1">
    <location>
        <begin position="422"/>
        <end position="444"/>
    </location>
</feature>
<dbReference type="InterPro" id="IPR013083">
    <property type="entry name" value="Znf_RING/FYVE/PHD"/>
</dbReference>
<sequence>MLSRSALGASMRCTEARIQVAPFRDTDWVTVWLMILRRRFCPSWTARPGAPLRLRPPPAHVASAATGEEEQLFELLGLSCDPGNGMALPRALLRLPLGPGCQLEGCCIGSSDGGGGGAVFTLANSKRLILPADGAMVRERLARNLPPEALSCAQPWSGLEEPQTALHVPAGGARLDGPCELLPSATAAATAVAVHFKLPVGAGTHQKAHFEALFSWMCSSGCGVLCKSNIEFWGGANASVGSAAAVLQVVPPPPQSDVPLVAGAYQGEGNRLAPGSEADSQLQSAAGLAAVVQVQDLEAPRRGLGPSLEVGIAANGELVEAALRGRATSVPQEHGTGGTNADRVPVGNHVEPPGDAEDVCLDPGTTSWAEPMEPPSHERGSMASGVLSSRNVRWDRAASVQIIEASVYEREAGVCPAPSPTQPSAAPSPSQLLSQHQRRQQQLQQEREPPLVSTRKAASARPGGTDNALCVVCLNASPVMGFRHGHTVHCCACYPCTQQLLEQRSEQTGQGRPSQPRGNVLCPLCRQTVEDVLLIYTP</sequence>
<comment type="caution">
    <text evidence="3">The sequence shown here is derived from an EMBL/GenBank/DDBJ whole genome shotgun (WGS) entry which is preliminary data.</text>
</comment>
<gene>
    <name evidence="2" type="ORF">Vretifemale_17526</name>
    <name evidence="3" type="ORF">Vretimale_16487</name>
</gene>
<feature type="region of interest" description="Disordered" evidence="1">
    <location>
        <begin position="328"/>
        <end position="384"/>
    </location>
</feature>
<reference evidence="3" key="1">
    <citation type="journal article" date="2021" name="Proc. Natl. Acad. Sci. U.S.A.">
        <title>Three genomes in the algal genus Volvox reveal the fate of a haploid sex-determining region after a transition to homothallism.</title>
        <authorList>
            <person name="Yamamoto K."/>
            <person name="Hamaji T."/>
            <person name="Kawai-Toyooka H."/>
            <person name="Matsuzaki R."/>
            <person name="Takahashi F."/>
            <person name="Nishimura Y."/>
            <person name="Kawachi M."/>
            <person name="Noguchi H."/>
            <person name="Minakuchi Y."/>
            <person name="Umen J.G."/>
            <person name="Toyoda A."/>
            <person name="Nozaki H."/>
        </authorList>
    </citation>
    <scope>NUCLEOTIDE SEQUENCE</scope>
    <source>
        <strain evidence="3">NIES-3785</strain>
        <strain evidence="2">NIES-3786</strain>
    </source>
</reference>
<keyword evidence="5" id="KW-1185">Reference proteome</keyword>
<evidence type="ECO:0000313" key="3">
    <source>
        <dbReference type="EMBL" id="GIM13431.1"/>
    </source>
</evidence>
<feature type="region of interest" description="Disordered" evidence="1">
    <location>
        <begin position="413"/>
        <end position="463"/>
    </location>
</feature>
<evidence type="ECO:0000313" key="5">
    <source>
        <dbReference type="Proteomes" id="UP000747110"/>
    </source>
</evidence>
<dbReference type="OrthoDB" id="552848at2759"/>
<dbReference type="Proteomes" id="UP000722791">
    <property type="component" value="Unassembled WGS sequence"/>
</dbReference>
<protein>
    <submittedName>
        <fullName evidence="3">Uncharacterized protein</fullName>
    </submittedName>
</protein>
<dbReference type="AlphaFoldDB" id="A0A8J4LXE7"/>
<dbReference type="EMBL" id="BNCP01000052">
    <property type="protein sequence ID" value="GIL89826.1"/>
    <property type="molecule type" value="Genomic_DNA"/>
</dbReference>
<name>A0A8J4LXE7_9CHLO</name>
<proteinExistence type="predicted"/>